<organism evidence="3 4">
    <name type="scientific">Phytophthora megakarya</name>
    <dbReference type="NCBI Taxonomy" id="4795"/>
    <lineage>
        <taxon>Eukaryota</taxon>
        <taxon>Sar</taxon>
        <taxon>Stramenopiles</taxon>
        <taxon>Oomycota</taxon>
        <taxon>Peronosporomycetes</taxon>
        <taxon>Peronosporales</taxon>
        <taxon>Peronosporaceae</taxon>
        <taxon>Phytophthora</taxon>
    </lineage>
</organism>
<dbReference type="InterPro" id="IPR043128">
    <property type="entry name" value="Rev_trsase/Diguanyl_cyclase"/>
</dbReference>
<gene>
    <name evidence="3" type="ORF">PHMEG_00016462</name>
</gene>
<sequence>MDKDRMKMWLNELDSDDSPLDDEGNVDIGTSEEDGRRMILKLLRVYRQLTKKVGDCLPATVLNITHHIDTGNSVPIMLKRCRQVLTKDELVDKNVTKMLSSGVIEECQDAWGFPVVLVRMKDGEVRFCVDYRALNKVTHRDIYPLPRIDETLEALSDALLFCTLDLKKAGEDGVYYQEKYLPVHTDVIRVIKCTVNLSTHDETCVTWINMGHLLIYLDDIVICTKGSIERHVLELACVVARLAAADLTLKLTKYGVRPLGRLVSAVRDFPRPEEVIEVKRFVHLAWYYRRFVEGFGAKMTKHMTKLLRKGVEWVWSTEQEAAFTWIKSVLTAKPLLVYPDFHLPFKVVTDACQVGLGSCTMENHGRGWQPVAFANELCGLLNYFRHTYTVDDFIVTDHSALKWLMQVGT</sequence>
<dbReference type="Pfam" id="PF17919">
    <property type="entry name" value="RT_RNaseH_2"/>
    <property type="match status" value="1"/>
</dbReference>
<dbReference type="Gene3D" id="3.30.70.270">
    <property type="match status" value="2"/>
</dbReference>
<evidence type="ECO:0000313" key="3">
    <source>
        <dbReference type="EMBL" id="OWZ10652.1"/>
    </source>
</evidence>
<dbReference type="Gene3D" id="3.10.10.10">
    <property type="entry name" value="HIV Type 1 Reverse Transcriptase, subunit A, domain 1"/>
    <property type="match status" value="1"/>
</dbReference>
<dbReference type="InterPro" id="IPR043502">
    <property type="entry name" value="DNA/RNA_pol_sf"/>
</dbReference>
<dbReference type="OrthoDB" id="124617at2759"/>
<keyword evidence="4" id="KW-1185">Reference proteome</keyword>
<dbReference type="CDD" id="cd01647">
    <property type="entry name" value="RT_LTR"/>
    <property type="match status" value="1"/>
</dbReference>
<evidence type="ECO:0000259" key="2">
    <source>
        <dbReference type="Pfam" id="PF17919"/>
    </source>
</evidence>
<dbReference type="SUPFAM" id="SSF56672">
    <property type="entry name" value="DNA/RNA polymerases"/>
    <property type="match status" value="1"/>
</dbReference>
<name>A0A225VZ99_9STRA</name>
<dbReference type="FunFam" id="3.30.70.270:FF:000020">
    <property type="entry name" value="Transposon Tf2-6 polyprotein-like Protein"/>
    <property type="match status" value="1"/>
</dbReference>
<proteinExistence type="predicted"/>
<protein>
    <submittedName>
        <fullName evidence="3">Gag-pol fusion protein</fullName>
    </submittedName>
</protein>
<accession>A0A225VZ99</accession>
<comment type="caution">
    <text evidence="3">The sequence shown here is derived from an EMBL/GenBank/DDBJ whole genome shotgun (WGS) entry which is preliminary data.</text>
</comment>
<feature type="domain" description="Reverse transcriptase/retrotransposon-derived protein RNase H-like" evidence="2">
    <location>
        <begin position="315"/>
        <end position="375"/>
    </location>
</feature>
<evidence type="ECO:0000256" key="1">
    <source>
        <dbReference type="ARBA" id="ARBA00023268"/>
    </source>
</evidence>
<dbReference type="EMBL" id="NBNE01002380">
    <property type="protein sequence ID" value="OWZ10652.1"/>
    <property type="molecule type" value="Genomic_DNA"/>
</dbReference>
<reference evidence="4" key="1">
    <citation type="submission" date="2017-03" db="EMBL/GenBank/DDBJ databases">
        <title>Phytopthora megakarya and P. palmivora, two closely related causual agents of cacao black pod achieved similar genome size and gene model numbers by different mechanisms.</title>
        <authorList>
            <person name="Ali S."/>
            <person name="Shao J."/>
            <person name="Larry D.J."/>
            <person name="Kronmiller B."/>
            <person name="Shen D."/>
            <person name="Strem M.D."/>
            <person name="Melnick R.L."/>
            <person name="Guiltinan M.J."/>
            <person name="Tyler B.M."/>
            <person name="Meinhardt L.W."/>
            <person name="Bailey B.A."/>
        </authorList>
    </citation>
    <scope>NUCLEOTIDE SEQUENCE [LARGE SCALE GENOMIC DNA]</scope>
    <source>
        <strain evidence="4">zdho120</strain>
    </source>
</reference>
<dbReference type="GO" id="GO:0003824">
    <property type="term" value="F:catalytic activity"/>
    <property type="evidence" value="ECO:0007669"/>
    <property type="project" value="UniProtKB-KW"/>
</dbReference>
<dbReference type="InterPro" id="IPR050951">
    <property type="entry name" value="Retrovirus_Pol_polyprotein"/>
</dbReference>
<evidence type="ECO:0000313" key="4">
    <source>
        <dbReference type="Proteomes" id="UP000198211"/>
    </source>
</evidence>
<dbReference type="STRING" id="4795.A0A225VZ99"/>
<dbReference type="PANTHER" id="PTHR37984:SF5">
    <property type="entry name" value="PROTEIN NYNRIN-LIKE"/>
    <property type="match status" value="1"/>
</dbReference>
<dbReference type="InterPro" id="IPR041577">
    <property type="entry name" value="RT_RNaseH_2"/>
</dbReference>
<dbReference type="Proteomes" id="UP000198211">
    <property type="component" value="Unassembled WGS sequence"/>
</dbReference>
<dbReference type="PANTHER" id="PTHR37984">
    <property type="entry name" value="PROTEIN CBG26694"/>
    <property type="match status" value="1"/>
</dbReference>
<dbReference type="AlphaFoldDB" id="A0A225VZ99"/>
<keyword evidence="1" id="KW-0511">Multifunctional enzyme</keyword>